<dbReference type="InterPro" id="IPR011969">
    <property type="entry name" value="Clan_AA_Asp_peptidase_C"/>
</dbReference>
<evidence type="ECO:0000313" key="1">
    <source>
        <dbReference type="EMBL" id="PQA88231.1"/>
    </source>
</evidence>
<dbReference type="CDD" id="cd05483">
    <property type="entry name" value="retropepsin_like_bacteria"/>
    <property type="match status" value="1"/>
</dbReference>
<accession>A0A2S7K6Y7</accession>
<dbReference type="AlphaFoldDB" id="A0A2S7K6Y7"/>
<reference evidence="1 2" key="1">
    <citation type="submission" date="2017-12" db="EMBL/GenBank/DDBJ databases">
        <authorList>
            <person name="Hurst M.R.H."/>
        </authorList>
    </citation>
    <scope>NUCLEOTIDE SEQUENCE [LARGE SCALE GENOMIC DNA]</scope>
    <source>
        <strain evidence="1 2">SY-3-19</strain>
    </source>
</reference>
<name>A0A2S7K6Y7_9PROT</name>
<dbReference type="PROSITE" id="PS00141">
    <property type="entry name" value="ASP_PROTEASE"/>
    <property type="match status" value="1"/>
</dbReference>
<dbReference type="InterPro" id="IPR001969">
    <property type="entry name" value="Aspartic_peptidase_AS"/>
</dbReference>
<dbReference type="Gene3D" id="2.40.70.10">
    <property type="entry name" value="Acid Proteases"/>
    <property type="match status" value="1"/>
</dbReference>
<keyword evidence="1" id="KW-0645">Protease</keyword>
<dbReference type="Proteomes" id="UP000239504">
    <property type="component" value="Unassembled WGS sequence"/>
</dbReference>
<dbReference type="NCBIfam" id="TIGR02281">
    <property type="entry name" value="clan_AA_DTGA"/>
    <property type="match status" value="1"/>
</dbReference>
<dbReference type="RefSeq" id="WP_104829476.1">
    <property type="nucleotide sequence ID" value="NZ_PJCH01000005.1"/>
</dbReference>
<sequence length="183" mass="19883">MRTEIIAAAGIVAASVIGVRVYDGRVSEIERMEAARSVNTENRQSGGVGAGRAASLTTGWGDEIRIAAAPDRQFYVEADVNRRDFKFLVDTGASYVALRDSDAREAGVYTSYTDYTYPVHTANGQTKAAFVTLDEIEIDGIRVEGVKAFILKDEQLAVNLLGMSFLSRLESVEARKGELVLRG</sequence>
<dbReference type="InterPro" id="IPR034122">
    <property type="entry name" value="Retropepsin-like_bacterial"/>
</dbReference>
<keyword evidence="2" id="KW-1185">Reference proteome</keyword>
<dbReference type="Pfam" id="PF13975">
    <property type="entry name" value="gag-asp_proteas"/>
    <property type="match status" value="1"/>
</dbReference>
<dbReference type="OrthoDB" id="7595324at2"/>
<evidence type="ECO:0000313" key="2">
    <source>
        <dbReference type="Proteomes" id="UP000239504"/>
    </source>
</evidence>
<proteinExistence type="predicted"/>
<dbReference type="GO" id="GO:0006508">
    <property type="term" value="P:proteolysis"/>
    <property type="evidence" value="ECO:0007669"/>
    <property type="project" value="UniProtKB-KW"/>
</dbReference>
<protein>
    <submittedName>
        <fullName evidence="1">TIGR02281 family clan AA aspartic protease</fullName>
    </submittedName>
</protein>
<dbReference type="InterPro" id="IPR021109">
    <property type="entry name" value="Peptidase_aspartic_dom_sf"/>
</dbReference>
<dbReference type="EMBL" id="PJCH01000005">
    <property type="protein sequence ID" value="PQA88231.1"/>
    <property type="molecule type" value="Genomic_DNA"/>
</dbReference>
<organism evidence="1 2">
    <name type="scientific">Hyphococcus luteus</name>
    <dbReference type="NCBI Taxonomy" id="2058213"/>
    <lineage>
        <taxon>Bacteria</taxon>
        <taxon>Pseudomonadati</taxon>
        <taxon>Pseudomonadota</taxon>
        <taxon>Alphaproteobacteria</taxon>
        <taxon>Parvularculales</taxon>
        <taxon>Parvularculaceae</taxon>
        <taxon>Hyphococcus</taxon>
    </lineage>
</organism>
<dbReference type="GO" id="GO:0004190">
    <property type="term" value="F:aspartic-type endopeptidase activity"/>
    <property type="evidence" value="ECO:0007669"/>
    <property type="project" value="InterPro"/>
</dbReference>
<comment type="caution">
    <text evidence="1">The sequence shown here is derived from an EMBL/GenBank/DDBJ whole genome shotgun (WGS) entry which is preliminary data.</text>
</comment>
<keyword evidence="1" id="KW-0378">Hydrolase</keyword>
<dbReference type="SUPFAM" id="SSF50630">
    <property type="entry name" value="Acid proteases"/>
    <property type="match status" value="1"/>
</dbReference>
<gene>
    <name evidence="1" type="ORF">CW354_07965</name>
</gene>